<proteinExistence type="predicted"/>
<reference evidence="1" key="1">
    <citation type="journal article" date="2014" name="Int. J. Syst. Evol. Microbiol.">
        <title>Complete genome sequence of Corynebacterium casei LMG S-19264T (=DSM 44701T), isolated from a smear-ripened cheese.</title>
        <authorList>
            <consortium name="US DOE Joint Genome Institute (JGI-PGF)"/>
            <person name="Walter F."/>
            <person name="Albersmeier A."/>
            <person name="Kalinowski J."/>
            <person name="Ruckert C."/>
        </authorList>
    </citation>
    <scope>NUCLEOTIDE SEQUENCE</scope>
    <source>
        <strain evidence="1">KCTC 32337</strain>
    </source>
</reference>
<protein>
    <submittedName>
        <fullName evidence="1">Uncharacterized protein</fullName>
    </submittedName>
</protein>
<dbReference type="EMBL" id="BMZC01000007">
    <property type="protein sequence ID" value="GGZ68946.1"/>
    <property type="molecule type" value="Genomic_DNA"/>
</dbReference>
<name>A0A8H9IF18_9ALTE</name>
<evidence type="ECO:0000313" key="2">
    <source>
        <dbReference type="Proteomes" id="UP000622604"/>
    </source>
</evidence>
<dbReference type="RefSeq" id="WP_191866428.1">
    <property type="nucleotide sequence ID" value="NZ_BMZC01000007.1"/>
</dbReference>
<dbReference type="AlphaFoldDB" id="A0A8H9IF18"/>
<organism evidence="1 2">
    <name type="scientific">Paraglaciecola chathamensis</name>
    <dbReference type="NCBI Taxonomy" id="368405"/>
    <lineage>
        <taxon>Bacteria</taxon>
        <taxon>Pseudomonadati</taxon>
        <taxon>Pseudomonadota</taxon>
        <taxon>Gammaproteobacteria</taxon>
        <taxon>Alteromonadales</taxon>
        <taxon>Alteromonadaceae</taxon>
        <taxon>Paraglaciecola</taxon>
    </lineage>
</organism>
<comment type="caution">
    <text evidence="1">The sequence shown here is derived from an EMBL/GenBank/DDBJ whole genome shotgun (WGS) entry which is preliminary data.</text>
</comment>
<gene>
    <name evidence="1" type="ORF">GCM10011274_29490</name>
</gene>
<dbReference type="Proteomes" id="UP000622604">
    <property type="component" value="Unassembled WGS sequence"/>
</dbReference>
<evidence type="ECO:0000313" key="1">
    <source>
        <dbReference type="EMBL" id="GGZ68946.1"/>
    </source>
</evidence>
<accession>A0A8H9IF18</accession>
<reference evidence="1" key="2">
    <citation type="submission" date="2020-09" db="EMBL/GenBank/DDBJ databases">
        <authorList>
            <person name="Sun Q."/>
            <person name="Kim S."/>
        </authorList>
    </citation>
    <scope>NUCLEOTIDE SEQUENCE</scope>
    <source>
        <strain evidence="1">KCTC 32337</strain>
    </source>
</reference>
<sequence length="92" mass="10601">MKESEKRLYRATDEILFYLWDPIGVKDIPAARDEYQSYLPKVFKLLVSDSKDHEIAAYLCKVETSSMGLGANKPHAINIANLLLEAKEFYFE</sequence>